<evidence type="ECO:0000313" key="2">
    <source>
        <dbReference type="Proteomes" id="UP000319298"/>
    </source>
</evidence>
<protein>
    <submittedName>
        <fullName evidence="1">Uncharacterized protein</fullName>
    </submittedName>
</protein>
<dbReference type="Proteomes" id="UP000319298">
    <property type="component" value="Chromosome"/>
</dbReference>
<reference evidence="2" key="1">
    <citation type="submission" date="2019-06" db="EMBL/GenBank/DDBJ databases">
        <title>Whole-Genome Sequence of Bradyrhizobium sp. 3 Strain 65S1MB.</title>
        <authorList>
            <person name="Bromfield E.S.P."/>
            <person name="Cloutier S."/>
            <person name="Nguyen H.D.T."/>
        </authorList>
    </citation>
    <scope>NUCLEOTIDE SEQUENCE [LARGE SCALE GENOMIC DNA]</scope>
    <source>
        <strain evidence="2">65S1MB</strain>
    </source>
</reference>
<accession>A0ABX5W1B3</accession>
<organism evidence="1 2">
    <name type="scientific">Bradyrhizobium symbiodeficiens</name>
    <dbReference type="NCBI Taxonomy" id="1404367"/>
    <lineage>
        <taxon>Bacteria</taxon>
        <taxon>Pseudomonadati</taxon>
        <taxon>Pseudomonadota</taxon>
        <taxon>Alphaproteobacteria</taxon>
        <taxon>Hyphomicrobiales</taxon>
        <taxon>Nitrobacteraceae</taxon>
        <taxon>Bradyrhizobium</taxon>
    </lineage>
</organism>
<dbReference type="EMBL" id="CP041090">
    <property type="protein sequence ID" value="QDF36757.1"/>
    <property type="molecule type" value="Genomic_DNA"/>
</dbReference>
<reference evidence="1 2" key="2">
    <citation type="journal article" date="2020" name="Int. J. Syst. Evol. Microbiol.">
        <title>Description and complete genome sequences of Bradyrhizobium symbiodeficiens sp. nov., a non-symbiotic bacterium associated with legumes native to Canada.</title>
        <authorList>
            <person name="Bromfield E.S.P."/>
            <person name="Cloutier S."/>
            <person name="Nguyen H.D.T."/>
        </authorList>
    </citation>
    <scope>NUCLEOTIDE SEQUENCE [LARGE SCALE GENOMIC DNA]</scope>
    <source>
        <strain evidence="1 2">65S1MB</strain>
    </source>
</reference>
<evidence type="ECO:0000313" key="1">
    <source>
        <dbReference type="EMBL" id="QDF36757.1"/>
    </source>
</evidence>
<gene>
    <name evidence="1" type="ORF">FJN17_03785</name>
</gene>
<proteinExistence type="predicted"/>
<dbReference type="RefSeq" id="WP_140477873.1">
    <property type="nucleotide sequence ID" value="NZ_CP041090.2"/>
</dbReference>
<keyword evidence="2" id="KW-1185">Reference proteome</keyword>
<sequence>MTEPTRPTPAEVDAAARVLHEIGLRHRWWSPYEKTYDELSATDLIGKEEFDAIAEAVLLAAA</sequence>
<name>A0ABX5W1B3_9BRAD</name>